<organism evidence="6 7">
    <name type="scientific">Photobacterium gaetbulicola Gung47</name>
    <dbReference type="NCBI Taxonomy" id="658445"/>
    <lineage>
        <taxon>Bacteria</taxon>
        <taxon>Pseudomonadati</taxon>
        <taxon>Pseudomonadota</taxon>
        <taxon>Gammaproteobacteria</taxon>
        <taxon>Vibrionales</taxon>
        <taxon>Vibrionaceae</taxon>
        <taxon>Photobacterium</taxon>
    </lineage>
</organism>
<dbReference type="InterPro" id="IPR036390">
    <property type="entry name" value="WH_DNA-bd_sf"/>
</dbReference>
<dbReference type="PROSITE" id="PS50931">
    <property type="entry name" value="HTH_LYSR"/>
    <property type="match status" value="1"/>
</dbReference>
<dbReference type="Gene3D" id="1.10.10.10">
    <property type="entry name" value="Winged helix-like DNA-binding domain superfamily/Winged helix DNA-binding domain"/>
    <property type="match status" value="1"/>
</dbReference>
<dbReference type="Proteomes" id="UP000032303">
    <property type="component" value="Chromosome 2"/>
</dbReference>
<evidence type="ECO:0000259" key="5">
    <source>
        <dbReference type="PROSITE" id="PS50931"/>
    </source>
</evidence>
<dbReference type="SUPFAM" id="SSF46785">
    <property type="entry name" value="Winged helix' DNA-binding domain"/>
    <property type="match status" value="1"/>
</dbReference>
<dbReference type="GO" id="GO:0006351">
    <property type="term" value="P:DNA-templated transcription"/>
    <property type="evidence" value="ECO:0007669"/>
    <property type="project" value="TreeGrafter"/>
</dbReference>
<keyword evidence="4" id="KW-0804">Transcription</keyword>
<keyword evidence="2" id="KW-0805">Transcription regulation</keyword>
<dbReference type="GO" id="GO:0043565">
    <property type="term" value="F:sequence-specific DNA binding"/>
    <property type="evidence" value="ECO:0007669"/>
    <property type="project" value="TreeGrafter"/>
</dbReference>
<dbReference type="Pfam" id="PF00126">
    <property type="entry name" value="HTH_1"/>
    <property type="match status" value="1"/>
</dbReference>
<proteinExistence type="inferred from homology"/>
<dbReference type="SUPFAM" id="SSF53850">
    <property type="entry name" value="Periplasmic binding protein-like II"/>
    <property type="match status" value="1"/>
</dbReference>
<accession>A0A0C5WQ34</accession>
<dbReference type="OrthoDB" id="5526340at2"/>
<gene>
    <name evidence="6" type="ORF">H744_2c1811</name>
</gene>
<dbReference type="AlphaFoldDB" id="A0A0C5WQ34"/>
<dbReference type="InterPro" id="IPR000847">
    <property type="entry name" value="LysR_HTH_N"/>
</dbReference>
<dbReference type="Pfam" id="PF03466">
    <property type="entry name" value="LysR_substrate"/>
    <property type="match status" value="1"/>
</dbReference>
<dbReference type="EMBL" id="CP005974">
    <property type="protein sequence ID" value="AJR08477.1"/>
    <property type="molecule type" value="Genomic_DNA"/>
</dbReference>
<protein>
    <submittedName>
        <fullName evidence="6">Putative transcriptional regulator</fullName>
    </submittedName>
</protein>
<dbReference type="Gene3D" id="3.40.190.10">
    <property type="entry name" value="Periplasmic binding protein-like II"/>
    <property type="match status" value="2"/>
</dbReference>
<dbReference type="FunFam" id="1.10.10.10:FF:000001">
    <property type="entry name" value="LysR family transcriptional regulator"/>
    <property type="match status" value="1"/>
</dbReference>
<evidence type="ECO:0000256" key="1">
    <source>
        <dbReference type="ARBA" id="ARBA00009437"/>
    </source>
</evidence>
<dbReference type="STRING" id="658445.H744_2c1811"/>
<dbReference type="InterPro" id="IPR036388">
    <property type="entry name" value="WH-like_DNA-bd_sf"/>
</dbReference>
<dbReference type="KEGG" id="pgb:H744_2c1811"/>
<dbReference type="InterPro" id="IPR005119">
    <property type="entry name" value="LysR_subst-bd"/>
</dbReference>
<evidence type="ECO:0000313" key="6">
    <source>
        <dbReference type="EMBL" id="AJR08477.1"/>
    </source>
</evidence>
<evidence type="ECO:0000256" key="4">
    <source>
        <dbReference type="ARBA" id="ARBA00023163"/>
    </source>
</evidence>
<evidence type="ECO:0000256" key="2">
    <source>
        <dbReference type="ARBA" id="ARBA00023015"/>
    </source>
</evidence>
<name>A0A0C5WQ34_9GAMM</name>
<dbReference type="PRINTS" id="PR00039">
    <property type="entry name" value="HTHLYSR"/>
</dbReference>
<feature type="domain" description="HTH lysR-type" evidence="5">
    <location>
        <begin position="11"/>
        <end position="63"/>
    </location>
</feature>
<keyword evidence="3" id="KW-0238">DNA-binding</keyword>
<dbReference type="GO" id="GO:0003700">
    <property type="term" value="F:DNA-binding transcription factor activity"/>
    <property type="evidence" value="ECO:0007669"/>
    <property type="project" value="InterPro"/>
</dbReference>
<dbReference type="HOGENOM" id="CLU_039613_37_0_6"/>
<evidence type="ECO:0000313" key="7">
    <source>
        <dbReference type="Proteomes" id="UP000032303"/>
    </source>
</evidence>
<keyword evidence="7" id="KW-1185">Reference proteome</keyword>
<dbReference type="PANTHER" id="PTHR30537">
    <property type="entry name" value="HTH-TYPE TRANSCRIPTIONAL REGULATOR"/>
    <property type="match status" value="1"/>
</dbReference>
<sequence length="306" mass="33982">MLRASANHNNIYLFLATAETLSFTEAGKKFGITQGAVSYRIKQLEDEIGCKLFIRQVRRIALTPEGKQLYAAVSQSYEVIDNVISDLKDPTPSGELRIGASPSFSSRVLIPALPSFLEQYPQMNIRVVTSSVSQTFNDESMDLAIVYADRISEFHTEPVIRESILPICTPAYAKKHNLSAGNKTLSGLTLIDNINSSNWLQWLNDGEYVASQNSRFLVDDFHSALSAAMSGIGLAIGRWNLVKDLIKSGELVAPYQAVLTNKHYWLVSVKGMEHRASYKLFASWVRNEVFGKNIRSPAENKSTIGT</sequence>
<dbReference type="InterPro" id="IPR058163">
    <property type="entry name" value="LysR-type_TF_proteobact-type"/>
</dbReference>
<reference evidence="6 7" key="1">
    <citation type="submission" date="2013-05" db="EMBL/GenBank/DDBJ databases">
        <title>Complete genome sequence of the lipase-producing bacterium Photobacterium gaetbulicola Gung47.</title>
        <authorList>
            <person name="Kim Y.-O."/>
        </authorList>
    </citation>
    <scope>NUCLEOTIDE SEQUENCE [LARGE SCALE GENOMIC DNA]</scope>
    <source>
        <strain evidence="6 7">Gung47</strain>
    </source>
</reference>
<dbReference type="PATRIC" id="fig|658445.3.peg.3735"/>
<evidence type="ECO:0000256" key="3">
    <source>
        <dbReference type="ARBA" id="ARBA00023125"/>
    </source>
</evidence>
<dbReference type="PANTHER" id="PTHR30537:SF32">
    <property type="entry name" value="HTH-TYPE TRANSCRIPTIONAL REGULATOR DSDC"/>
    <property type="match status" value="1"/>
</dbReference>
<comment type="similarity">
    <text evidence="1">Belongs to the LysR transcriptional regulatory family.</text>
</comment>